<dbReference type="Pfam" id="PF01584">
    <property type="entry name" value="CheW"/>
    <property type="match status" value="1"/>
</dbReference>
<dbReference type="SMART" id="SM00260">
    <property type="entry name" value="CheW"/>
    <property type="match status" value="1"/>
</dbReference>
<comment type="caution">
    <text evidence="2">The sequence shown here is derived from an EMBL/GenBank/DDBJ whole genome shotgun (WGS) entry which is preliminary data.</text>
</comment>
<evidence type="ECO:0000313" key="2">
    <source>
        <dbReference type="EMBL" id="GLR27638.1"/>
    </source>
</evidence>
<keyword evidence="3" id="KW-1185">Reference proteome</keyword>
<name>A0ABQ5YT15_9BURK</name>
<protein>
    <submittedName>
        <fullName evidence="2">Chemotaxis protein CheW</fullName>
    </submittedName>
</protein>
<dbReference type="InterPro" id="IPR036061">
    <property type="entry name" value="CheW-like_dom_sf"/>
</dbReference>
<evidence type="ECO:0000313" key="3">
    <source>
        <dbReference type="Proteomes" id="UP001156664"/>
    </source>
</evidence>
<dbReference type="PROSITE" id="PS50851">
    <property type="entry name" value="CHEW"/>
    <property type="match status" value="1"/>
</dbReference>
<evidence type="ECO:0000259" key="1">
    <source>
        <dbReference type="PROSITE" id="PS50851"/>
    </source>
</evidence>
<dbReference type="EMBL" id="BSOJ01000032">
    <property type="protein sequence ID" value="GLR27638.1"/>
    <property type="molecule type" value="Genomic_DNA"/>
</dbReference>
<dbReference type="Gene3D" id="2.30.30.40">
    <property type="entry name" value="SH3 Domains"/>
    <property type="match status" value="1"/>
</dbReference>
<dbReference type="PANTHER" id="PTHR22617:SF41">
    <property type="entry name" value="CHEMOTAXIS SIGNAL TRANSDUCTION SYSTEM ADAPTOR PROTEIN CHEW"/>
    <property type="match status" value="1"/>
</dbReference>
<dbReference type="InterPro" id="IPR002545">
    <property type="entry name" value="CheW-lke_dom"/>
</dbReference>
<dbReference type="Gene3D" id="2.40.50.180">
    <property type="entry name" value="CheA-289, Domain 4"/>
    <property type="match status" value="1"/>
</dbReference>
<dbReference type="SUPFAM" id="SSF50341">
    <property type="entry name" value="CheW-like"/>
    <property type="match status" value="1"/>
</dbReference>
<sequence length="194" mass="20857">MDDLNKQIARSAQGDAALDQYLTFQVNQQKLAVDILRIKEIIEFDRITVVPMMQQCIDGVINLRGSVVPVVNLSARFGQGKTQPGRRTCIVILESQLADETQVVGFLVDAVNAVVDVPVDQIAPPPQFGAGIKTDFLRGIGKVDDEFVMLLNVEKLLDFHIPSDLEEAAAAAHAAAAVTAGSGAAQTQVETAEF</sequence>
<dbReference type="InterPro" id="IPR039315">
    <property type="entry name" value="CheW"/>
</dbReference>
<reference evidence="3" key="1">
    <citation type="journal article" date="2019" name="Int. J. Syst. Evol. Microbiol.">
        <title>The Global Catalogue of Microorganisms (GCM) 10K type strain sequencing project: providing services to taxonomists for standard genome sequencing and annotation.</title>
        <authorList>
            <consortium name="The Broad Institute Genomics Platform"/>
            <consortium name="The Broad Institute Genome Sequencing Center for Infectious Disease"/>
            <person name="Wu L."/>
            <person name="Ma J."/>
        </authorList>
    </citation>
    <scope>NUCLEOTIDE SEQUENCE [LARGE SCALE GENOMIC DNA]</scope>
    <source>
        <strain evidence="3">NBRC 105857</strain>
    </source>
</reference>
<dbReference type="Proteomes" id="UP001156664">
    <property type="component" value="Unassembled WGS sequence"/>
</dbReference>
<gene>
    <name evidence="2" type="primary">cheW-1</name>
    <name evidence="2" type="ORF">GCM10007875_27290</name>
</gene>
<organism evidence="2 3">
    <name type="scientific">Limnobacter litoralis</name>
    <dbReference type="NCBI Taxonomy" id="481366"/>
    <lineage>
        <taxon>Bacteria</taxon>
        <taxon>Pseudomonadati</taxon>
        <taxon>Pseudomonadota</taxon>
        <taxon>Betaproteobacteria</taxon>
        <taxon>Burkholderiales</taxon>
        <taxon>Burkholderiaceae</taxon>
        <taxon>Limnobacter</taxon>
    </lineage>
</organism>
<proteinExistence type="predicted"/>
<accession>A0ABQ5YT15</accession>
<dbReference type="PANTHER" id="PTHR22617">
    <property type="entry name" value="CHEMOTAXIS SENSOR HISTIDINE KINASE-RELATED"/>
    <property type="match status" value="1"/>
</dbReference>
<feature type="domain" description="CheW-like" evidence="1">
    <location>
        <begin position="18"/>
        <end position="162"/>
    </location>
</feature>
<dbReference type="RefSeq" id="WP_284282478.1">
    <property type="nucleotide sequence ID" value="NZ_BSOJ01000032.1"/>
</dbReference>